<name>A0A2B7YVF2_POLH7</name>
<protein>
    <submittedName>
        <fullName evidence="1">Uncharacterized protein</fullName>
    </submittedName>
</protein>
<evidence type="ECO:0000313" key="2">
    <source>
        <dbReference type="Proteomes" id="UP000224634"/>
    </source>
</evidence>
<dbReference type="Proteomes" id="UP000224634">
    <property type="component" value="Unassembled WGS sequence"/>
</dbReference>
<accession>A0A2B7YVF2</accession>
<dbReference type="EMBL" id="PDNA01000002">
    <property type="protein sequence ID" value="PGH28064.1"/>
    <property type="molecule type" value="Genomic_DNA"/>
</dbReference>
<reference evidence="1 2" key="1">
    <citation type="submission" date="2017-10" db="EMBL/GenBank/DDBJ databases">
        <title>Comparative genomics in systemic dimorphic fungi from Ajellomycetaceae.</title>
        <authorList>
            <person name="Munoz J.F."/>
            <person name="Mcewen J.G."/>
            <person name="Clay O.K."/>
            <person name="Cuomo C.A."/>
        </authorList>
    </citation>
    <scope>NUCLEOTIDE SEQUENCE [LARGE SCALE GENOMIC DNA]</scope>
    <source>
        <strain evidence="1 2">UAMH7299</strain>
    </source>
</reference>
<proteinExistence type="predicted"/>
<keyword evidence="2" id="KW-1185">Reference proteome</keyword>
<comment type="caution">
    <text evidence="1">The sequence shown here is derived from an EMBL/GenBank/DDBJ whole genome shotgun (WGS) entry which is preliminary data.</text>
</comment>
<dbReference type="AlphaFoldDB" id="A0A2B7YVF2"/>
<sequence>MTSDTPLQTGSCNPQLSVESAIAKLLDATNINCEEVPGLSKGSASKMLSHYWRGDHIQPTHRVRSDKRFTRHS</sequence>
<evidence type="ECO:0000313" key="1">
    <source>
        <dbReference type="EMBL" id="PGH28064.1"/>
    </source>
</evidence>
<gene>
    <name evidence="1" type="ORF">AJ80_00320</name>
</gene>
<organism evidence="1 2">
    <name type="scientific">Polytolypa hystricis (strain UAMH7299)</name>
    <dbReference type="NCBI Taxonomy" id="1447883"/>
    <lineage>
        <taxon>Eukaryota</taxon>
        <taxon>Fungi</taxon>
        <taxon>Dikarya</taxon>
        <taxon>Ascomycota</taxon>
        <taxon>Pezizomycotina</taxon>
        <taxon>Eurotiomycetes</taxon>
        <taxon>Eurotiomycetidae</taxon>
        <taxon>Onygenales</taxon>
        <taxon>Onygenales incertae sedis</taxon>
        <taxon>Polytolypa</taxon>
    </lineage>
</organism>